<keyword evidence="3" id="KW-1185">Reference proteome</keyword>
<reference evidence="2 3" key="1">
    <citation type="submission" date="2023-05" db="EMBL/GenBank/DDBJ databases">
        <title>B98-5 Cell Line De Novo Hybrid Assembly: An Optical Mapping Approach.</title>
        <authorList>
            <person name="Kananen K."/>
            <person name="Auerbach J.A."/>
            <person name="Kautto E."/>
            <person name="Blachly J.S."/>
        </authorList>
    </citation>
    <scope>NUCLEOTIDE SEQUENCE [LARGE SCALE GENOMIC DNA]</scope>
    <source>
        <strain evidence="2">B95-8</strain>
        <tissue evidence="2">Cell line</tissue>
    </source>
</reference>
<sequence length="116" mass="12888">MDSMCMKAVKTAGAEDLPFSKRRKNGLKHTDAVWVVSIIGTCRVPGREDTGTWKRDPLLRRHQSKWPVGSSPPQHARSSQSHDARARWDTEARRANSVSEFDSAVEPGQSKAASVF</sequence>
<dbReference type="Proteomes" id="UP001266305">
    <property type="component" value="Unassembled WGS sequence"/>
</dbReference>
<proteinExistence type="predicted"/>
<protein>
    <submittedName>
        <fullName evidence="2">Uncharacterized protein</fullName>
    </submittedName>
</protein>
<evidence type="ECO:0000313" key="2">
    <source>
        <dbReference type="EMBL" id="KAK2107745.1"/>
    </source>
</evidence>
<organism evidence="2 3">
    <name type="scientific">Saguinus oedipus</name>
    <name type="common">Cotton-top tamarin</name>
    <name type="synonym">Oedipomidas oedipus</name>
    <dbReference type="NCBI Taxonomy" id="9490"/>
    <lineage>
        <taxon>Eukaryota</taxon>
        <taxon>Metazoa</taxon>
        <taxon>Chordata</taxon>
        <taxon>Craniata</taxon>
        <taxon>Vertebrata</taxon>
        <taxon>Euteleostomi</taxon>
        <taxon>Mammalia</taxon>
        <taxon>Eutheria</taxon>
        <taxon>Euarchontoglires</taxon>
        <taxon>Primates</taxon>
        <taxon>Haplorrhini</taxon>
        <taxon>Platyrrhini</taxon>
        <taxon>Cebidae</taxon>
        <taxon>Callitrichinae</taxon>
        <taxon>Saguinus</taxon>
    </lineage>
</organism>
<comment type="caution">
    <text evidence="2">The sequence shown here is derived from an EMBL/GenBank/DDBJ whole genome shotgun (WGS) entry which is preliminary data.</text>
</comment>
<feature type="compositionally biased region" description="Basic and acidic residues" evidence="1">
    <location>
        <begin position="46"/>
        <end position="59"/>
    </location>
</feature>
<evidence type="ECO:0000256" key="1">
    <source>
        <dbReference type="SAM" id="MobiDB-lite"/>
    </source>
</evidence>
<name>A0ABQ9VF96_SAGOE</name>
<dbReference type="EMBL" id="JASSZA010000006">
    <property type="protein sequence ID" value="KAK2107745.1"/>
    <property type="molecule type" value="Genomic_DNA"/>
</dbReference>
<feature type="compositionally biased region" description="Basic and acidic residues" evidence="1">
    <location>
        <begin position="80"/>
        <end position="94"/>
    </location>
</feature>
<evidence type="ECO:0000313" key="3">
    <source>
        <dbReference type="Proteomes" id="UP001266305"/>
    </source>
</evidence>
<accession>A0ABQ9VF96</accession>
<feature type="region of interest" description="Disordered" evidence="1">
    <location>
        <begin position="46"/>
        <end position="116"/>
    </location>
</feature>
<gene>
    <name evidence="2" type="ORF">P7K49_012910</name>
</gene>